<feature type="transmembrane region" description="Helical" evidence="1">
    <location>
        <begin position="279"/>
        <end position="301"/>
    </location>
</feature>
<comment type="caution">
    <text evidence="2">The sequence shown here is derived from an EMBL/GenBank/DDBJ whole genome shotgun (WGS) entry which is preliminary data.</text>
</comment>
<gene>
    <name evidence="2" type="ORF">LVIROSA_LOCUS6899</name>
</gene>
<evidence type="ECO:0000256" key="1">
    <source>
        <dbReference type="SAM" id="Phobius"/>
    </source>
</evidence>
<keyword evidence="1" id="KW-1133">Transmembrane helix</keyword>
<protein>
    <submittedName>
        <fullName evidence="2">Uncharacterized protein</fullName>
    </submittedName>
</protein>
<accession>A0AAU9LXU5</accession>
<feature type="transmembrane region" description="Helical" evidence="1">
    <location>
        <begin position="348"/>
        <end position="371"/>
    </location>
</feature>
<name>A0AAU9LXU5_9ASTR</name>
<evidence type="ECO:0000313" key="2">
    <source>
        <dbReference type="EMBL" id="CAH1419365.1"/>
    </source>
</evidence>
<dbReference type="InterPro" id="IPR056715">
    <property type="entry name" value="DUF7813"/>
</dbReference>
<keyword evidence="1" id="KW-0472">Membrane</keyword>
<dbReference type="Pfam" id="PF25105">
    <property type="entry name" value="DUF7813"/>
    <property type="match status" value="1"/>
</dbReference>
<evidence type="ECO:0000313" key="3">
    <source>
        <dbReference type="Proteomes" id="UP001157418"/>
    </source>
</evidence>
<keyword evidence="1" id="KW-0812">Transmembrane</keyword>
<proteinExistence type="predicted"/>
<dbReference type="PANTHER" id="PTHR36353:SF1">
    <property type="entry name" value="TRANSMEMBRANE PROTEIN"/>
    <property type="match status" value="1"/>
</dbReference>
<dbReference type="AlphaFoldDB" id="A0AAU9LXU5"/>
<organism evidence="2 3">
    <name type="scientific">Lactuca virosa</name>
    <dbReference type="NCBI Taxonomy" id="75947"/>
    <lineage>
        <taxon>Eukaryota</taxon>
        <taxon>Viridiplantae</taxon>
        <taxon>Streptophyta</taxon>
        <taxon>Embryophyta</taxon>
        <taxon>Tracheophyta</taxon>
        <taxon>Spermatophyta</taxon>
        <taxon>Magnoliopsida</taxon>
        <taxon>eudicotyledons</taxon>
        <taxon>Gunneridae</taxon>
        <taxon>Pentapetalae</taxon>
        <taxon>asterids</taxon>
        <taxon>campanulids</taxon>
        <taxon>Asterales</taxon>
        <taxon>Asteraceae</taxon>
        <taxon>Cichorioideae</taxon>
        <taxon>Cichorieae</taxon>
        <taxon>Lactucinae</taxon>
        <taxon>Lactuca</taxon>
    </lineage>
</organism>
<reference evidence="2 3" key="1">
    <citation type="submission" date="2022-01" db="EMBL/GenBank/DDBJ databases">
        <authorList>
            <person name="Xiong W."/>
            <person name="Schranz E."/>
        </authorList>
    </citation>
    <scope>NUCLEOTIDE SEQUENCE [LARGE SCALE GENOMIC DNA]</scope>
</reference>
<dbReference type="EMBL" id="CAKMRJ010000290">
    <property type="protein sequence ID" value="CAH1419365.1"/>
    <property type="molecule type" value="Genomic_DNA"/>
</dbReference>
<dbReference type="Proteomes" id="UP001157418">
    <property type="component" value="Unassembled WGS sequence"/>
</dbReference>
<sequence>MNEHPAPRLPPPPRIVVLRTTTDILKQIISIFFNPNNLQMLLFLSLLVLSIRVNVEMTTHSLTSFIDNDPSIKPLIYRIHGPPNTTSPTSNITTRRRRFPQLTRVRTRTLDDDSFPGDYEFDHRCFGSSLLKPQSNATSFILDTFDPQFGFSDSVSDNGIRASETVRSTAKMTFTLIEIIEKEENVVIHRSNDSAPLNEMAESESEFQFFLKRLSPFILMRWAIRDALTHLLGFCFFVSIKDQYSFLKIFLRYKFMPFSIMSPWVKGYEKEIYWFLKSWIILDLFMSYAFAVVAWIVMAGSRRSWREIVKEGYHLLSLRLQPAVNLMFFEVVVCGRYVRWVISQHFGVFFAVALQSFMEVYFMVAWMMYYLSVKSIDANSSGQPFGKPELEAMLEDVK</sequence>
<dbReference type="PANTHER" id="PTHR36353">
    <property type="entry name" value="TRANSMEMBRANE PROTEIN"/>
    <property type="match status" value="1"/>
</dbReference>
<keyword evidence="3" id="KW-1185">Reference proteome</keyword>